<keyword evidence="4" id="KW-1185">Reference proteome</keyword>
<dbReference type="PANTHER" id="PTHR19446">
    <property type="entry name" value="REVERSE TRANSCRIPTASES"/>
    <property type="match status" value="1"/>
</dbReference>
<accession>A0A8X7MTM4</accession>
<evidence type="ECO:0000259" key="2">
    <source>
        <dbReference type="PROSITE" id="PS50878"/>
    </source>
</evidence>
<protein>
    <recommendedName>
        <fullName evidence="2">Reverse transcriptase domain-containing protein</fullName>
    </recommendedName>
</protein>
<evidence type="ECO:0000313" key="4">
    <source>
        <dbReference type="Proteomes" id="UP000077684"/>
    </source>
</evidence>
<dbReference type="EMBL" id="LWDE02000478">
    <property type="protein sequence ID" value="KAE8247357.1"/>
    <property type="molecule type" value="Genomic_DNA"/>
</dbReference>
<feature type="domain" description="Reverse transcriptase" evidence="2">
    <location>
        <begin position="689"/>
        <end position="1000"/>
    </location>
</feature>
<evidence type="ECO:0000256" key="1">
    <source>
        <dbReference type="SAM" id="MobiDB-lite"/>
    </source>
</evidence>
<gene>
    <name evidence="3" type="ORF">A4X06_0g4516</name>
</gene>
<dbReference type="Proteomes" id="UP000077684">
    <property type="component" value="Unassembled WGS sequence"/>
</dbReference>
<proteinExistence type="predicted"/>
<name>A0A8X7MTM4_9BASI</name>
<evidence type="ECO:0000313" key="3">
    <source>
        <dbReference type="EMBL" id="KAE8247357.1"/>
    </source>
</evidence>
<organism evidence="3 4">
    <name type="scientific">Tilletia controversa</name>
    <name type="common">dwarf bunt fungus</name>
    <dbReference type="NCBI Taxonomy" id="13291"/>
    <lineage>
        <taxon>Eukaryota</taxon>
        <taxon>Fungi</taxon>
        <taxon>Dikarya</taxon>
        <taxon>Basidiomycota</taxon>
        <taxon>Ustilaginomycotina</taxon>
        <taxon>Exobasidiomycetes</taxon>
        <taxon>Tilletiales</taxon>
        <taxon>Tilletiaceae</taxon>
        <taxon>Tilletia</taxon>
    </lineage>
</organism>
<feature type="region of interest" description="Disordered" evidence="1">
    <location>
        <begin position="1245"/>
        <end position="1276"/>
    </location>
</feature>
<feature type="non-terminal residue" evidence="3">
    <location>
        <position position="1"/>
    </location>
</feature>
<dbReference type="SUPFAM" id="SSF56219">
    <property type="entry name" value="DNase I-like"/>
    <property type="match status" value="1"/>
</dbReference>
<dbReference type="CDD" id="cd01650">
    <property type="entry name" value="RT_nLTR_like"/>
    <property type="match status" value="1"/>
</dbReference>
<dbReference type="Pfam" id="PF00078">
    <property type="entry name" value="RVT_1"/>
    <property type="match status" value="1"/>
</dbReference>
<dbReference type="InterPro" id="IPR036691">
    <property type="entry name" value="Endo/exonu/phosph_ase_sf"/>
</dbReference>
<dbReference type="Gene3D" id="3.60.10.10">
    <property type="entry name" value="Endonuclease/exonuclease/phosphatase"/>
    <property type="match status" value="1"/>
</dbReference>
<dbReference type="InterPro" id="IPR000477">
    <property type="entry name" value="RT_dom"/>
</dbReference>
<reference evidence="3" key="1">
    <citation type="submission" date="2016-04" db="EMBL/GenBank/DDBJ databases">
        <authorList>
            <person name="Nguyen H.D."/>
            <person name="Samba Siva P."/>
            <person name="Cullis J."/>
            <person name="Levesque C.A."/>
            <person name="Hambleton S."/>
        </authorList>
    </citation>
    <scope>NUCLEOTIDE SEQUENCE</scope>
    <source>
        <strain evidence="3">DAOMC 236426</strain>
    </source>
</reference>
<comment type="caution">
    <text evidence="3">The sequence shown here is derived from an EMBL/GenBank/DDBJ whole genome shotgun (WGS) entry which is preliminary data.</text>
</comment>
<reference evidence="3" key="2">
    <citation type="journal article" date="2019" name="IMA Fungus">
        <title>Genome sequencing and comparison of five Tilletia species to identify candidate genes for the detection of regulated species infecting wheat.</title>
        <authorList>
            <person name="Nguyen H.D.T."/>
            <person name="Sultana T."/>
            <person name="Kesanakurti P."/>
            <person name="Hambleton S."/>
        </authorList>
    </citation>
    <scope>NUCLEOTIDE SEQUENCE</scope>
    <source>
        <strain evidence="3">DAOMC 236426</strain>
    </source>
</reference>
<dbReference type="PROSITE" id="PS50878">
    <property type="entry name" value="RT_POL"/>
    <property type="match status" value="1"/>
</dbReference>
<sequence length="1515" mass="168041">SADQPYRRVVVAESHETYCKPTVTYAEIAPIINGGRATCGPCTATYIITAKNFYPDNPDHQCKIMADTEKHGKKKGFKKPIKIDISSSGNRTKIVKISWADEEDFKLAKRLEFRIYWKGIPYPAKAWGPALPLRSRIIKVHIDANETSAALAQAFRASTRQDLTITHLWTLATVPSDDPKQETQTGLVVAVVEFNTDTEDDEGFPFSQYELAHLVLWECQVTETITIQDDSALLLILGRFYKPFHRAILTQDAGILFLTTAANPRTSAAGPRWAFAQASIKPLGATSAAITTLDLWSIHGPVKNLTFWATEWTTARETYSSSSDTLIGADWNATPNPLRDSLNGTPGSCPWSLIGPTLTPLHIQDAFRHCCPDSRSYSRIALDAAGNITSAKRIDSIWASTRLLPFTKHPRFSPTTSDHHAVSISLAMDVAFTPEPRTALHPWTLHPGATNDIQFRRTLLDTCDELGLPSPTILTEDRIATWEDYIRRLRDVARTESIRVGQRLKDIRTSLTTLGQEVENLHLPNPDDAKRLPLLLKRLNKARDQAYAHAAIATTDKATLDVFRPSSWINTSLARSGNSHTIQRLRNSRGTTTSDPDAMSKIARSFFAELYSAPPPEPNYNWCQARLLQSASTRFTPEDIQSLESPFSMEELSASLRSSNTHSAPGPLGLGYSFLLMTMATTGPHLLSLAEGLRQGQPLSVLLQTTLLHKKGSRSDLSNYRPISVSDTTIRTITRMAAQRLQVATGNAIPWTQAAFMPGRRTSLIAGVLQGIIDHVGQAQLDNIEPQPPERPWCQTPPKPPHTITHQGSFFILLLDQQKAYDRVGHPWLWSTLSSAGTPANFLRLIQSLYSSPHLQVMVNGQLTDLVELQAGVLQGDPLSCSLYNISLQPLLDLLCELEVGITVPGLGRVTCLAFADDVIILLPGNRTGLAQWPLVMDAIRMYEVASGARLNRTKSGFVEVTHPSHQDAGSVSPRTAMVASGFQEITTLQHELTHLGHPINTFGQGLPCSLAFGDRMHAIGSRVEHLQTANTDIITRTRVANSLLLPKLWHHSSVGGLPVNARSLVSDAIRPYLYLGDKPWFETVIISAPRSLGGLGLIHPDHMFIAQTLTFLAHNITREDSIGTWLREGLASTLHNEYQCSPAALLIPQGAHRRVLRRQATRAAGLWGRFLHALAHANLQIDDDWIHLGTPALLELPWYMEAHSPSLPPPWTAKTYRTAANRGWITWADVLWKSTPTSRFQTLTPAWPLAPPSPTSVKANHLPRPNTPADRKGPSMGTMFGPFWRSLPINIRHKLQASSTGVFEPTADPNLQQMRRRDITATNFPWHLLLLNGKPWAQVTTRHTRAALNRTLPIIITWPGATPSIPLQYWTRSWTELHNCPLPSRIISDCYLWLHQRTWLATTDTTTLPCPHPLCACTDSAPHSFVLCPWALAVWSFALTTIHSLGIHHPLPITPASVALGWPEVAHYRPRLILWRTTVIHLITQLRRPALSKTKSTGTFVLPTLSSDLFRSSL</sequence>
<dbReference type="InterPro" id="IPR043502">
    <property type="entry name" value="DNA/RNA_pol_sf"/>
</dbReference>
<dbReference type="SUPFAM" id="SSF56672">
    <property type="entry name" value="DNA/RNA polymerases"/>
    <property type="match status" value="1"/>
</dbReference>